<evidence type="ECO:0000313" key="1">
    <source>
        <dbReference type="EMBL" id="MCG2615265.1"/>
    </source>
</evidence>
<organism evidence="1 2">
    <name type="scientific">Terrimonas ginsenosidimutans</name>
    <dbReference type="NCBI Taxonomy" id="2908004"/>
    <lineage>
        <taxon>Bacteria</taxon>
        <taxon>Pseudomonadati</taxon>
        <taxon>Bacteroidota</taxon>
        <taxon>Chitinophagia</taxon>
        <taxon>Chitinophagales</taxon>
        <taxon>Chitinophagaceae</taxon>
        <taxon>Terrimonas</taxon>
    </lineage>
</organism>
<proteinExistence type="predicted"/>
<sequence>MESETITKADFDQFKRELKEELGVILRAVIPPSKTNISKGLKTKEVRTLFGCSTNKLVALRIARKIRTKKIGGTVYYHPEDIKRVLEDGF</sequence>
<accession>A0ABS9KSI2</accession>
<gene>
    <name evidence="1" type="ORF">LZZ85_13270</name>
</gene>
<dbReference type="EMBL" id="JAKLTR010000007">
    <property type="protein sequence ID" value="MCG2615265.1"/>
    <property type="molecule type" value="Genomic_DNA"/>
</dbReference>
<protein>
    <submittedName>
        <fullName evidence="1">Helix-turn-helix domain-containing protein</fullName>
    </submittedName>
</protein>
<keyword evidence="2" id="KW-1185">Reference proteome</keyword>
<reference evidence="1" key="1">
    <citation type="submission" date="2022-01" db="EMBL/GenBank/DDBJ databases">
        <authorList>
            <person name="Jo J.-H."/>
            <person name="Im W.-T."/>
        </authorList>
    </citation>
    <scope>NUCLEOTIDE SEQUENCE</scope>
    <source>
        <strain evidence="1">NA20</strain>
    </source>
</reference>
<evidence type="ECO:0000313" key="2">
    <source>
        <dbReference type="Proteomes" id="UP001165367"/>
    </source>
</evidence>
<dbReference type="Proteomes" id="UP001165367">
    <property type="component" value="Unassembled WGS sequence"/>
</dbReference>
<comment type="caution">
    <text evidence="1">The sequence shown here is derived from an EMBL/GenBank/DDBJ whole genome shotgun (WGS) entry which is preliminary data.</text>
</comment>
<name>A0ABS9KSI2_9BACT</name>
<dbReference type="RefSeq" id="WP_237872456.1">
    <property type="nucleotide sequence ID" value="NZ_JAKLTR010000007.1"/>
</dbReference>